<sequence length="418" mass="48046">MAFNKDEMHAPEWMDNAFFEKVLKQSENDSGLTVSENKIIPGTKPGDHFASIIFRVTVSYTSRGKDHEVSLIIKTIPEQEGLKRDLLKGGEIFETETTMYQTVIPEMIQLLRSVGDNTELGPRLLYSATVPTSVMVFEDITKRNYEMKYTQLDLDEAKIVYAKLARWHATSMYLSDKVPIISKLDNSLGKLMDSDFSEIWIGHIATLAKLCRGWPGYESYGERLDHMKGFILSKLKDIYEVKPSNLFNVLNHGDMHSKNMMFKIEEGVTKDILLLDYQISSWGTPASDIIYSLYNTCSIETRDNHRDELIKFYHDELTATLNKIGYLKKIPTLLDVHVEIVKCGHLETFLCCTFLPFMILSFDEMMPAAENPEEGVELDFADKEKMGEMMLKVFQHPKYVSLIQRYLPVLLHKGYLDQ</sequence>
<dbReference type="InterPro" id="IPR004119">
    <property type="entry name" value="EcKL"/>
</dbReference>
<evidence type="ECO:0000313" key="2">
    <source>
        <dbReference type="EnsemblMetazoa" id="AAEL027157-PA"/>
    </source>
</evidence>
<dbReference type="OrthoDB" id="8250698at2759"/>
<keyword evidence="3" id="KW-1185">Reference proteome</keyword>
<protein>
    <recommendedName>
        <fullName evidence="1">CHK kinase-like domain-containing protein</fullName>
    </recommendedName>
</protein>
<evidence type="ECO:0000259" key="1">
    <source>
        <dbReference type="SMART" id="SM00587"/>
    </source>
</evidence>
<reference evidence="2" key="2">
    <citation type="submission" date="2022-10" db="UniProtKB">
        <authorList>
            <consortium name="EnsemblMetazoa"/>
        </authorList>
    </citation>
    <scope>IDENTIFICATION</scope>
    <source>
        <strain evidence="2">LVP_AGWG</strain>
    </source>
</reference>
<dbReference type="PANTHER" id="PTHR11012">
    <property type="entry name" value="PROTEIN KINASE-LIKE DOMAIN-CONTAINING"/>
    <property type="match status" value="1"/>
</dbReference>
<reference evidence="2 3" key="1">
    <citation type="submission" date="2017-06" db="EMBL/GenBank/DDBJ databases">
        <title>Aedes aegypti genome working group (AGWG) sequencing and assembly.</title>
        <authorList>
            <consortium name="Aedes aegypti Genome Working Group (AGWG)"/>
            <person name="Matthews B.J."/>
        </authorList>
    </citation>
    <scope>NUCLEOTIDE SEQUENCE [LARGE SCALE GENOMIC DNA]</scope>
    <source>
        <strain evidence="2 3">LVP_AGWG</strain>
    </source>
</reference>
<dbReference type="PANTHER" id="PTHR11012:SF12">
    <property type="entry name" value="CHK KINASE-LIKE DOMAIN-CONTAINING PROTEIN-RELATED"/>
    <property type="match status" value="1"/>
</dbReference>
<organism evidence="2 3">
    <name type="scientific">Aedes aegypti</name>
    <name type="common">Yellowfever mosquito</name>
    <name type="synonym">Culex aegypti</name>
    <dbReference type="NCBI Taxonomy" id="7159"/>
    <lineage>
        <taxon>Eukaryota</taxon>
        <taxon>Metazoa</taxon>
        <taxon>Ecdysozoa</taxon>
        <taxon>Arthropoda</taxon>
        <taxon>Hexapoda</taxon>
        <taxon>Insecta</taxon>
        <taxon>Pterygota</taxon>
        <taxon>Neoptera</taxon>
        <taxon>Endopterygota</taxon>
        <taxon>Diptera</taxon>
        <taxon>Nematocera</taxon>
        <taxon>Culicoidea</taxon>
        <taxon>Culicidae</taxon>
        <taxon>Culicinae</taxon>
        <taxon>Aedini</taxon>
        <taxon>Aedes</taxon>
        <taxon>Stegomyia</taxon>
    </lineage>
</organism>
<feature type="domain" description="CHK kinase-like" evidence="1">
    <location>
        <begin position="135"/>
        <end position="323"/>
    </location>
</feature>
<gene>
    <name evidence="2" type="primary">5572971</name>
</gene>
<evidence type="ECO:0000313" key="3">
    <source>
        <dbReference type="Proteomes" id="UP000008820"/>
    </source>
</evidence>
<proteinExistence type="predicted"/>
<dbReference type="Gene3D" id="3.90.1200.10">
    <property type="match status" value="1"/>
</dbReference>
<dbReference type="AlphaFoldDB" id="A0A903VTE3"/>
<dbReference type="EnsemblMetazoa" id="AAEL027157-RA">
    <property type="protein sequence ID" value="AAEL027157-PA"/>
    <property type="gene ID" value="AAEL027157"/>
</dbReference>
<name>A0A903VTE3_AEDAE</name>
<dbReference type="Pfam" id="PF02958">
    <property type="entry name" value="EcKL"/>
    <property type="match status" value="1"/>
</dbReference>
<dbReference type="Proteomes" id="UP000008820">
    <property type="component" value="Chromosome 3"/>
</dbReference>
<dbReference type="SUPFAM" id="SSF56112">
    <property type="entry name" value="Protein kinase-like (PK-like)"/>
    <property type="match status" value="1"/>
</dbReference>
<accession>A0A903VTE3</accession>
<dbReference type="SMART" id="SM00587">
    <property type="entry name" value="CHK"/>
    <property type="match status" value="1"/>
</dbReference>
<dbReference type="InterPro" id="IPR015897">
    <property type="entry name" value="CHK_kinase-like"/>
</dbReference>
<dbReference type="InterPro" id="IPR011009">
    <property type="entry name" value="Kinase-like_dom_sf"/>
</dbReference>